<dbReference type="RefSeq" id="WP_062287981.1">
    <property type="nucleotide sequence ID" value="NZ_CP012036.1"/>
</dbReference>
<dbReference type="EMBL" id="CP012036">
    <property type="protein sequence ID" value="ALF51983.1"/>
    <property type="molecule type" value="Genomic_DNA"/>
</dbReference>
<sequence>MEETVTLYRPTGPKELELVKQSSYKKWPARLPEQPIFYPVTNEQYAKEIATKWNIRDSGVGYVTRFEVKKEFMDKYEVHQVGASYHTEWWIPPEELAQLNEHIVGQIEVIGEYRD</sequence>
<evidence type="ECO:0000313" key="1">
    <source>
        <dbReference type="EMBL" id="ALF51983.1"/>
    </source>
</evidence>
<dbReference type="STRING" id="224013.ACX27_02500"/>
<name>A0A0M3V4E2_9NOSO</name>
<proteinExistence type="predicted"/>
<reference evidence="2" key="1">
    <citation type="submission" date="2015-07" db="EMBL/GenBank/DDBJ databases">
        <title>Genome Of Nitrogen-Fixing Cyanobacterium Nostoc piscinale CENA21 From Solimoes/Amazon River Floodplain Sediments And Comparative Genomics To Uncover Biosynthetic Natural Products Potential.</title>
        <authorList>
            <person name="Leao T.F."/>
            <person name="Leao P.N."/>
            <person name="Guimaraes P.I."/>
            <person name="de Melo A.G.C."/>
            <person name="Ramos R.T.J."/>
            <person name="Silva A."/>
            <person name="Fiore M.F."/>
            <person name="Schneider M.P.C."/>
        </authorList>
    </citation>
    <scope>NUCLEOTIDE SEQUENCE [LARGE SCALE GENOMIC DNA]</scope>
    <source>
        <strain evidence="2">CENA21</strain>
    </source>
</reference>
<keyword evidence="2" id="KW-1185">Reference proteome</keyword>
<organism evidence="1 2">
    <name type="scientific">Nostoc piscinale CENA21</name>
    <dbReference type="NCBI Taxonomy" id="224013"/>
    <lineage>
        <taxon>Bacteria</taxon>
        <taxon>Bacillati</taxon>
        <taxon>Cyanobacteriota</taxon>
        <taxon>Cyanophyceae</taxon>
        <taxon>Nostocales</taxon>
        <taxon>Nostocaceae</taxon>
        <taxon>Nostoc</taxon>
    </lineage>
</organism>
<dbReference type="AlphaFoldDB" id="A0A0M3V4E2"/>
<evidence type="ECO:0000313" key="2">
    <source>
        <dbReference type="Proteomes" id="UP000062645"/>
    </source>
</evidence>
<dbReference type="PATRIC" id="fig|224013.5.peg.600"/>
<protein>
    <submittedName>
        <fullName evidence="1">Crystallin</fullName>
    </submittedName>
</protein>
<dbReference type="Proteomes" id="UP000062645">
    <property type="component" value="Chromosome"/>
</dbReference>
<dbReference type="KEGG" id="npz:ACX27_02500"/>
<reference evidence="1 2" key="2">
    <citation type="journal article" date="2016" name="Genome Announc.">
        <title>Draft Genome Sequence of the N2-Fixing Cyanobacterium Nostoc piscinale CENA21, Isolated from the Brazilian Amazon Floodplain.</title>
        <authorList>
            <person name="Leao T."/>
            <person name="Guimaraes P.I."/>
            <person name="de Melo A.G."/>
            <person name="Ramos R.T."/>
            <person name="Leao P.N."/>
            <person name="Silva A."/>
            <person name="Fiore M.F."/>
            <person name="Schneider M.P."/>
        </authorList>
    </citation>
    <scope>NUCLEOTIDE SEQUENCE [LARGE SCALE GENOMIC DNA]</scope>
    <source>
        <strain evidence="1 2">CENA21</strain>
    </source>
</reference>
<gene>
    <name evidence="1" type="ORF">ACX27_02500</name>
</gene>
<accession>A0A0M3V4E2</accession>
<dbReference type="OrthoDB" id="883590at2"/>